<organism evidence="4 5">
    <name type="scientific">Pyricularia grisea</name>
    <name type="common">Crabgrass-specific blast fungus</name>
    <name type="synonym">Magnaporthe grisea</name>
    <dbReference type="NCBI Taxonomy" id="148305"/>
    <lineage>
        <taxon>Eukaryota</taxon>
        <taxon>Fungi</taxon>
        <taxon>Dikarya</taxon>
        <taxon>Ascomycota</taxon>
        <taxon>Pezizomycotina</taxon>
        <taxon>Sordariomycetes</taxon>
        <taxon>Sordariomycetidae</taxon>
        <taxon>Magnaporthales</taxon>
        <taxon>Pyriculariaceae</taxon>
        <taxon>Pyricularia</taxon>
    </lineage>
</organism>
<dbReference type="RefSeq" id="XP_030987363.1">
    <property type="nucleotide sequence ID" value="XM_031120675.1"/>
</dbReference>
<evidence type="ECO:0000256" key="2">
    <source>
        <dbReference type="ARBA" id="ARBA00023621"/>
    </source>
</evidence>
<protein>
    <recommendedName>
        <fullName evidence="2">3beta-hydroxysteroid 3-dehydrogenase</fullName>
        <ecNumber evidence="2">1.1.1.270</ecNumber>
    </recommendedName>
</protein>
<name>A0A6P8BJ58_PYRGI</name>
<evidence type="ECO:0000256" key="1">
    <source>
        <dbReference type="ARBA" id="ARBA00023589"/>
    </source>
</evidence>
<keyword evidence="4" id="KW-1185">Reference proteome</keyword>
<reference evidence="5" key="3">
    <citation type="submission" date="2025-08" db="UniProtKB">
        <authorList>
            <consortium name="RefSeq"/>
        </authorList>
    </citation>
    <scope>IDENTIFICATION</scope>
    <source>
        <strain evidence="5">NI907</strain>
    </source>
</reference>
<gene>
    <name evidence="5" type="ORF">PgNI_00597</name>
</gene>
<dbReference type="AlphaFoldDB" id="A0A6P8BJ58"/>
<reference evidence="5" key="2">
    <citation type="submission" date="2019-10" db="EMBL/GenBank/DDBJ databases">
        <authorList>
            <consortium name="NCBI Genome Project"/>
        </authorList>
    </citation>
    <scope>NUCLEOTIDE SEQUENCE</scope>
    <source>
        <strain evidence="5">NI907</strain>
    </source>
</reference>
<dbReference type="GO" id="GO:0005811">
    <property type="term" value="C:lipid droplet"/>
    <property type="evidence" value="ECO:0007669"/>
    <property type="project" value="TreeGrafter"/>
</dbReference>
<dbReference type="InterPro" id="IPR002347">
    <property type="entry name" value="SDR_fam"/>
</dbReference>
<dbReference type="EC" id="1.1.1.270" evidence="2"/>
<evidence type="ECO:0000313" key="4">
    <source>
        <dbReference type="Proteomes" id="UP000515153"/>
    </source>
</evidence>
<dbReference type="Gene3D" id="3.40.50.720">
    <property type="entry name" value="NAD(P)-binding Rossmann-like Domain"/>
    <property type="match status" value="1"/>
</dbReference>
<dbReference type="GO" id="GO:0005789">
    <property type="term" value="C:endoplasmic reticulum membrane"/>
    <property type="evidence" value="ECO:0007669"/>
    <property type="project" value="TreeGrafter"/>
</dbReference>
<keyword evidence="3" id="KW-1133">Transmembrane helix</keyword>
<comment type="pathway">
    <text evidence="1">Steroid biosynthesis; zymosterol biosynthesis; zymosterol from lanosterol: step 5/6.</text>
</comment>
<dbReference type="SUPFAM" id="SSF51735">
    <property type="entry name" value="NAD(P)-binding Rossmann-fold domains"/>
    <property type="match status" value="1"/>
</dbReference>
<dbReference type="InterPro" id="IPR036291">
    <property type="entry name" value="NAD(P)-bd_dom_sf"/>
</dbReference>
<dbReference type="GeneID" id="41955589"/>
<keyword evidence="3" id="KW-0472">Membrane</keyword>
<dbReference type="PANTHER" id="PTHR43647">
    <property type="entry name" value="DEHYDROGENASE"/>
    <property type="match status" value="1"/>
</dbReference>
<dbReference type="Pfam" id="PF00106">
    <property type="entry name" value="adh_short"/>
    <property type="match status" value="1"/>
</dbReference>
<keyword evidence="3" id="KW-0812">Transmembrane</keyword>
<accession>A0A6P8BJ58</accession>
<dbReference type="KEGG" id="pgri:PgNI_00597"/>
<proteinExistence type="predicted"/>
<reference evidence="5" key="1">
    <citation type="journal article" date="2019" name="Mol. Biol. Evol.">
        <title>Blast fungal genomes show frequent chromosomal changes, gene gains and losses, and effector gene turnover.</title>
        <authorList>
            <person name="Gomez Luciano L.B."/>
            <person name="Jason Tsai I."/>
            <person name="Chuma I."/>
            <person name="Tosa Y."/>
            <person name="Chen Y.H."/>
            <person name="Li J.Y."/>
            <person name="Li M.Y."/>
            <person name="Jade Lu M.Y."/>
            <person name="Nakayashiki H."/>
            <person name="Li W.H."/>
        </authorList>
    </citation>
    <scope>NUCLEOTIDE SEQUENCE</scope>
    <source>
        <strain evidence="5">NI907</strain>
    </source>
</reference>
<dbReference type="GO" id="GO:0000253">
    <property type="term" value="F:3-beta-hydroxysteroid 3-dehydrogenase (NADP+) activity"/>
    <property type="evidence" value="ECO:0007669"/>
    <property type="project" value="UniProtKB-EC"/>
</dbReference>
<dbReference type="Proteomes" id="UP000515153">
    <property type="component" value="Unplaced"/>
</dbReference>
<feature type="transmembrane region" description="Helical" evidence="3">
    <location>
        <begin position="250"/>
        <end position="271"/>
    </location>
</feature>
<evidence type="ECO:0000313" key="5">
    <source>
        <dbReference type="RefSeq" id="XP_030987363.1"/>
    </source>
</evidence>
<dbReference type="PRINTS" id="PR00081">
    <property type="entry name" value="GDHRDH"/>
</dbReference>
<evidence type="ECO:0000256" key="3">
    <source>
        <dbReference type="SAM" id="Phobius"/>
    </source>
</evidence>
<dbReference type="PANTHER" id="PTHR43647:SF4">
    <property type="entry name" value="KETOREDUCTASE (KR) DOMAIN-CONTAINING PROTEIN"/>
    <property type="match status" value="1"/>
</dbReference>
<dbReference type="InterPro" id="IPR051593">
    <property type="entry name" value="Ergosterol_Biosynth_ERG27"/>
</dbReference>
<dbReference type="GO" id="GO:0005741">
    <property type="term" value="C:mitochondrial outer membrane"/>
    <property type="evidence" value="ECO:0007669"/>
    <property type="project" value="TreeGrafter"/>
</dbReference>
<sequence>MLKGTIIVTGANGGLGSAIAEKLLSEAPYAEYHMIFTVRSVKTATVLQDVIDRHRGKGQIFSHDVVALDLTSLASGRKVADDINARVAAGTIPPIRALVLNAGWQEWTTESFTEDGFEMAFQTNYLTHWLLTVKLLQSMDKKKGRVVVLGSWSHDPDHHGNNHQGFYKGEQWRQLHPNTEAVAKGYFSKPESLPAGGHGFRRYGASKLCQIMMIYELQARLDADPALSNIAVMGIDPGAMPTTLTRRASAFLLFLGKVVFPIIIFVSGWFSENPDFRSSKKSAKDVVAAALSEEEPYGRSPKAVYYNGNEISASSAESRDERKGLELWRSSVEYTGLTEGETCLRNWK</sequence>